<reference evidence="2 3" key="1">
    <citation type="submission" date="2020-02" db="EMBL/GenBank/DDBJ databases">
        <title>Sequencing the genomes of 1000 actinobacteria strains.</title>
        <authorList>
            <person name="Klenk H.-P."/>
        </authorList>
    </citation>
    <scope>NUCLEOTIDE SEQUENCE [LARGE SCALE GENOMIC DNA]</scope>
    <source>
        <strain evidence="2 3">DSM 27960</strain>
    </source>
</reference>
<dbReference type="PANTHER" id="PTHR47992">
    <property type="entry name" value="PROTEIN PHOSPHATASE"/>
    <property type="match status" value="1"/>
</dbReference>
<evidence type="ECO:0000313" key="2">
    <source>
        <dbReference type="EMBL" id="NIH53614.1"/>
    </source>
</evidence>
<organism evidence="2 3">
    <name type="scientific">Lysinibacter cavernae</name>
    <dbReference type="NCBI Taxonomy" id="1640652"/>
    <lineage>
        <taxon>Bacteria</taxon>
        <taxon>Bacillati</taxon>
        <taxon>Actinomycetota</taxon>
        <taxon>Actinomycetes</taxon>
        <taxon>Micrococcales</taxon>
        <taxon>Microbacteriaceae</taxon>
        <taxon>Lysinibacter</taxon>
    </lineage>
</organism>
<dbReference type="SUPFAM" id="SSF81606">
    <property type="entry name" value="PP2C-like"/>
    <property type="match status" value="1"/>
</dbReference>
<sequence length="293" mass="30271">MIEQQTGTIPWGSGDLAVSLSWAARTDTGLRRAQNEDSLVAVPPVFAVADGMGGHAAGDVASASVVTALSHIRHAPVQPANIQAALRVATQQILAAAAEAGASGGATCVGFAATEQGGLPYWLVYNVGDSRAYSYDDATLTRISVDHSIVQELVDAGEITAEEAEQHPKRNVITRAIGFEEAPIPDYWLLPVIEGSALLCCSDGLTKELTDAQIAEHFAAGSNPGEVADSLLAAALMAGGHDNITVIVIVVGQIVGARATGTTPAVAGRLDAVVSATEVVTEAEEWDTTVPRR</sequence>
<dbReference type="Pfam" id="PF13672">
    <property type="entry name" value="PP2C_2"/>
    <property type="match status" value="1"/>
</dbReference>
<dbReference type="GO" id="GO:0004722">
    <property type="term" value="F:protein serine/threonine phosphatase activity"/>
    <property type="evidence" value="ECO:0007669"/>
    <property type="project" value="UniProtKB-EC"/>
</dbReference>
<name>A0A7X5R0Z4_9MICO</name>
<protein>
    <submittedName>
        <fullName evidence="2">Protein phosphatase</fullName>
        <ecNumber evidence="2">3.1.3.16</ecNumber>
    </submittedName>
</protein>
<dbReference type="Proteomes" id="UP000541033">
    <property type="component" value="Unassembled WGS sequence"/>
</dbReference>
<gene>
    <name evidence="2" type="ORF">FHX76_001482</name>
</gene>
<dbReference type="CDD" id="cd00143">
    <property type="entry name" value="PP2Cc"/>
    <property type="match status" value="1"/>
</dbReference>
<feature type="domain" description="PPM-type phosphatase" evidence="1">
    <location>
        <begin position="21"/>
        <end position="251"/>
    </location>
</feature>
<dbReference type="RefSeq" id="WP_208402465.1">
    <property type="nucleotide sequence ID" value="NZ_JAAMOX010000001.1"/>
</dbReference>
<dbReference type="PROSITE" id="PS51746">
    <property type="entry name" value="PPM_2"/>
    <property type="match status" value="1"/>
</dbReference>
<dbReference type="InterPro" id="IPR036457">
    <property type="entry name" value="PPM-type-like_dom_sf"/>
</dbReference>
<dbReference type="Gene3D" id="3.60.40.10">
    <property type="entry name" value="PPM-type phosphatase domain"/>
    <property type="match status" value="1"/>
</dbReference>
<dbReference type="SMART" id="SM00331">
    <property type="entry name" value="PP2C_SIG"/>
    <property type="match status" value="1"/>
</dbReference>
<keyword evidence="3" id="KW-1185">Reference proteome</keyword>
<dbReference type="AlphaFoldDB" id="A0A7X5R0Z4"/>
<dbReference type="InterPro" id="IPR001932">
    <property type="entry name" value="PPM-type_phosphatase-like_dom"/>
</dbReference>
<keyword evidence="2" id="KW-0378">Hydrolase</keyword>
<proteinExistence type="predicted"/>
<dbReference type="InterPro" id="IPR015655">
    <property type="entry name" value="PP2C"/>
</dbReference>
<evidence type="ECO:0000313" key="3">
    <source>
        <dbReference type="Proteomes" id="UP000541033"/>
    </source>
</evidence>
<comment type="caution">
    <text evidence="2">The sequence shown here is derived from an EMBL/GenBank/DDBJ whole genome shotgun (WGS) entry which is preliminary data.</text>
</comment>
<dbReference type="EC" id="3.1.3.16" evidence="2"/>
<evidence type="ECO:0000259" key="1">
    <source>
        <dbReference type="PROSITE" id="PS51746"/>
    </source>
</evidence>
<dbReference type="SMART" id="SM00332">
    <property type="entry name" value="PP2Cc"/>
    <property type="match status" value="1"/>
</dbReference>
<dbReference type="EMBL" id="JAAMOX010000001">
    <property type="protein sequence ID" value="NIH53614.1"/>
    <property type="molecule type" value="Genomic_DNA"/>
</dbReference>
<accession>A0A7X5R0Z4</accession>